<name>A0AC61NLV6_9CAUD</name>
<sequence>MEFDLDPESVAGHIRDTLCLSDDSLLLVGGQTVSLDHTGPLGSFYRIKAHIKVIPAAFRDGPYNSFPWITISYLTKA</sequence>
<evidence type="ECO:0000313" key="1">
    <source>
        <dbReference type="EMBL" id="QYC96728.1"/>
    </source>
</evidence>
<accession>A0AC61NLV6</accession>
<evidence type="ECO:0000313" key="2">
    <source>
        <dbReference type="Proteomes" id="UP000826964"/>
    </source>
</evidence>
<dbReference type="EMBL" id="MZ398241">
    <property type="protein sequence ID" value="QYC96728.1"/>
    <property type="molecule type" value="Genomic_DNA"/>
</dbReference>
<organism evidence="1 2">
    <name type="scientific">Stenotrophomonas phage BUCT626</name>
    <dbReference type="NCBI Taxonomy" id="2860376"/>
    <lineage>
        <taxon>Viruses</taxon>
        <taxon>Duplodnaviria</taxon>
        <taxon>Heunggongvirae</taxon>
        <taxon>Uroviricota</taxon>
        <taxon>Caudoviricetes</taxon>
        <taxon>Beaumontvirinae</taxon>
        <taxon>Bixiavirus</taxon>
        <taxon>Bixiavirus BUCT626</taxon>
    </lineage>
</organism>
<keyword evidence="2" id="KW-1185">Reference proteome</keyword>
<proteinExistence type="predicted"/>
<dbReference type="Proteomes" id="UP000826964">
    <property type="component" value="Segment"/>
</dbReference>
<reference evidence="1" key="1">
    <citation type="submission" date="2021-06" db="EMBL/GenBank/DDBJ databases">
        <authorList>
            <person name="Tian F."/>
            <person name="Li J."/>
            <person name="Li F."/>
            <person name="Tong Y."/>
        </authorList>
    </citation>
    <scope>NUCLEOTIDE SEQUENCE</scope>
</reference>
<protein>
    <submittedName>
        <fullName evidence="1">Uncharacterized protein</fullName>
    </submittedName>
</protein>